<dbReference type="InterPro" id="IPR000719">
    <property type="entry name" value="Prot_kinase_dom"/>
</dbReference>
<comment type="caution">
    <text evidence="6">The sequence shown here is derived from an EMBL/GenBank/DDBJ whole genome shotgun (WGS) entry which is preliminary data.</text>
</comment>
<comment type="subunit">
    <text evidence="1">Monomer.</text>
</comment>
<feature type="domain" description="Protein kinase" evidence="5">
    <location>
        <begin position="480"/>
        <end position="737"/>
    </location>
</feature>
<dbReference type="InterPro" id="IPR011009">
    <property type="entry name" value="Kinase-like_dom_sf"/>
</dbReference>
<dbReference type="PANTHER" id="PTHR24346">
    <property type="entry name" value="MAP/MICROTUBULE AFFINITY-REGULATING KINASE"/>
    <property type="match status" value="1"/>
</dbReference>
<evidence type="ECO:0000313" key="7">
    <source>
        <dbReference type="Proteomes" id="UP001295684"/>
    </source>
</evidence>
<dbReference type="Proteomes" id="UP001295684">
    <property type="component" value="Unassembled WGS sequence"/>
</dbReference>
<keyword evidence="2" id="KW-0547">Nucleotide-binding</keyword>
<accession>A0AAD1YB47</accession>
<dbReference type="SUPFAM" id="SSF56112">
    <property type="entry name" value="Protein kinase-like (PK-like)"/>
    <property type="match status" value="1"/>
</dbReference>
<evidence type="ECO:0000256" key="1">
    <source>
        <dbReference type="ARBA" id="ARBA00011245"/>
    </source>
</evidence>
<dbReference type="PROSITE" id="PS00108">
    <property type="entry name" value="PROTEIN_KINASE_ST"/>
    <property type="match status" value="1"/>
</dbReference>
<name>A0AAD1YB47_EUPCR</name>
<dbReference type="CDD" id="cd14003">
    <property type="entry name" value="STKc_AMPK-like"/>
    <property type="match status" value="1"/>
</dbReference>
<proteinExistence type="predicted"/>
<gene>
    <name evidence="6" type="ORF">ECRASSUSDP1_LOCUS29144</name>
</gene>
<keyword evidence="3" id="KW-0067">ATP-binding</keyword>
<evidence type="ECO:0000256" key="2">
    <source>
        <dbReference type="ARBA" id="ARBA00022741"/>
    </source>
</evidence>
<dbReference type="PANTHER" id="PTHR24346:SF30">
    <property type="entry name" value="MATERNAL EMBRYONIC LEUCINE ZIPPER KINASE"/>
    <property type="match status" value="1"/>
</dbReference>
<keyword evidence="7" id="KW-1185">Reference proteome</keyword>
<evidence type="ECO:0000256" key="3">
    <source>
        <dbReference type="ARBA" id="ARBA00022840"/>
    </source>
</evidence>
<evidence type="ECO:0000256" key="4">
    <source>
        <dbReference type="SAM" id="MobiDB-lite"/>
    </source>
</evidence>
<dbReference type="SMART" id="SM00220">
    <property type="entry name" value="S_TKc"/>
    <property type="match status" value="1"/>
</dbReference>
<dbReference type="FunFam" id="3.30.200.20:FF:000042">
    <property type="entry name" value="Aurora kinase A"/>
    <property type="match status" value="1"/>
</dbReference>
<organism evidence="6 7">
    <name type="scientific">Euplotes crassus</name>
    <dbReference type="NCBI Taxonomy" id="5936"/>
    <lineage>
        <taxon>Eukaryota</taxon>
        <taxon>Sar</taxon>
        <taxon>Alveolata</taxon>
        <taxon>Ciliophora</taxon>
        <taxon>Intramacronucleata</taxon>
        <taxon>Spirotrichea</taxon>
        <taxon>Hypotrichia</taxon>
        <taxon>Euplotida</taxon>
        <taxon>Euplotidae</taxon>
        <taxon>Moneuplotes</taxon>
    </lineage>
</organism>
<sequence>MDNNQEGVKTKGTNLLSKCSDSGTEVSGLNMSKNLLNNTLKEETRNPGMKIQSSQEPSNDSAFGVLKAKHLGSRAGSVKNSRRYNRKNTSGSLKSKNNVFSSYLPLQNYMVSRASRIKPVRQMQREKRSFKSAISDRKGNRTVKNAQALDSKETFEDFVEKMQREIKPIEAKPKQRPYTSNGQNQFRIKNQRRTLAKSRAATKKYEALKKAPYFNNRVYIPSKMKKKPQTRLIGYRPNCLNSSESEGVKYPQAFYPTSSGTFASKTTLSNDTFVKNCNKHFQNSYGNRIGSQDKCRVKKIYLQKGKESTSTKNTSCNHTTTEVSMDVKPLSQRKSCIKEKEKNKALDMINREFNSSSNGRCLSDLGDAGKKVIRHKPKISDLYNYKEGDPLDTTLTKLAGQNFTNHKEPQLIAPISVSNNMKKIPAMMQDLVLKEKILRRVSLKEVRGHSESNARIGAMSNCANKKRGSSYERDRSIKDYKMGRQIGKGAYAVVRMVIDKTTKQQQAMKIYEKYKLTDAARRKSVSREIAIMKKISHPNIVKMITSFDNPHSIYIIMEHVKGRSLYRYLKERPGKRLPEEEAKIIIRQIAEAIDYVHGQNVAHRDMKLENLIINSATKKITLIDFGFSITSGHEKKLKIFCGTPSYMSPEIIAKRDYLGPPVDIWAFGILCYVMLCGKFPFRGYNERDLYKKISYGRYYWPSDTQISTEAQALVKACLCVNTKRRANIKQVLESKWLAETHEE</sequence>
<evidence type="ECO:0000313" key="6">
    <source>
        <dbReference type="EMBL" id="CAI2387511.1"/>
    </source>
</evidence>
<feature type="compositionally biased region" description="Polar residues" evidence="4">
    <location>
        <begin position="51"/>
        <end position="61"/>
    </location>
</feature>
<dbReference type="FunFam" id="1.10.510.10:FF:000571">
    <property type="entry name" value="Maternal embryonic leucine zipper kinase"/>
    <property type="match status" value="1"/>
</dbReference>
<feature type="region of interest" description="Disordered" evidence="4">
    <location>
        <begin position="39"/>
        <end position="93"/>
    </location>
</feature>
<dbReference type="PROSITE" id="PS50011">
    <property type="entry name" value="PROTEIN_KINASE_DOM"/>
    <property type="match status" value="1"/>
</dbReference>
<reference evidence="6" key="1">
    <citation type="submission" date="2023-07" db="EMBL/GenBank/DDBJ databases">
        <authorList>
            <consortium name="AG Swart"/>
            <person name="Singh M."/>
            <person name="Singh A."/>
            <person name="Seah K."/>
            <person name="Emmerich C."/>
        </authorList>
    </citation>
    <scope>NUCLEOTIDE SEQUENCE</scope>
    <source>
        <strain evidence="6">DP1</strain>
    </source>
</reference>
<dbReference type="AlphaFoldDB" id="A0AAD1YB47"/>
<dbReference type="GO" id="GO:0004674">
    <property type="term" value="F:protein serine/threonine kinase activity"/>
    <property type="evidence" value="ECO:0007669"/>
    <property type="project" value="TreeGrafter"/>
</dbReference>
<feature type="region of interest" description="Disordered" evidence="4">
    <location>
        <begin position="1"/>
        <end position="24"/>
    </location>
</feature>
<dbReference type="Pfam" id="PF00069">
    <property type="entry name" value="Pkinase"/>
    <property type="match status" value="1"/>
</dbReference>
<evidence type="ECO:0000259" key="5">
    <source>
        <dbReference type="PROSITE" id="PS50011"/>
    </source>
</evidence>
<protein>
    <recommendedName>
        <fullName evidence="5">Protein kinase domain-containing protein</fullName>
    </recommendedName>
</protein>
<dbReference type="GO" id="GO:0005524">
    <property type="term" value="F:ATP binding"/>
    <property type="evidence" value="ECO:0007669"/>
    <property type="project" value="UniProtKB-KW"/>
</dbReference>
<dbReference type="Gene3D" id="1.10.510.10">
    <property type="entry name" value="Transferase(Phosphotransferase) domain 1"/>
    <property type="match status" value="1"/>
</dbReference>
<dbReference type="InterPro" id="IPR008271">
    <property type="entry name" value="Ser/Thr_kinase_AS"/>
</dbReference>
<dbReference type="GO" id="GO:0005737">
    <property type="term" value="C:cytoplasm"/>
    <property type="evidence" value="ECO:0007669"/>
    <property type="project" value="TreeGrafter"/>
</dbReference>
<dbReference type="EMBL" id="CAMPGE010030016">
    <property type="protein sequence ID" value="CAI2387511.1"/>
    <property type="molecule type" value="Genomic_DNA"/>
</dbReference>
<dbReference type="GO" id="GO:0035556">
    <property type="term" value="P:intracellular signal transduction"/>
    <property type="evidence" value="ECO:0007669"/>
    <property type="project" value="TreeGrafter"/>
</dbReference>